<proteinExistence type="predicted"/>
<dbReference type="Proteomes" id="UP000823405">
    <property type="component" value="Unassembled WGS sequence"/>
</dbReference>
<accession>A0A9P6QQD4</accession>
<name>A0A9P6QQD4_9FUNG</name>
<evidence type="ECO:0000313" key="2">
    <source>
        <dbReference type="Proteomes" id="UP000823405"/>
    </source>
</evidence>
<sequence>MGQAPAVLKDCGEGTCSANIVNVGKAEFMAAGDDICVDKCACQAASVPVCAASFPAECGYDSRTLMSCGNQGDVPVVLETCTAHCDVNIDAPDVCSAFPANCGYLTDSLYTCAANRTRPIKKSDCQSSEICQTVPGGVDICVANDICDCVGSGTSCTDRFPAKCAMPASSVVTCPAGTVTACPNGCALSVCQAAGCTCADNNIRCGSSFSPACSLLPNALYACVNGQAPVLKSDCGDQACAWLANNAVCQDPCMCRSLRPVCGSAFPTSCGLLKDTLYSCPGIGLAPAVVSACAAGCYASKPDASCKKECATAVAAATAQITTVNAAMTALIPSSNVTNVVYPPLIAILNDVATNLTTAKDDLKALALVARPAGETVESALQLLTTAQSDFRAFNFTTSVALNNSLPDLQYLIQQVVACAGSTTTDCSGIVSLYRQIAANANTKATLTPTAKQVDVTSQLATITTALENTLTTGDTTTLRATGQTFGALIGQSTGNVALYGDISDSLLFMYDAFGEALKCK</sequence>
<dbReference type="AlphaFoldDB" id="A0A9P6QQD4"/>
<protein>
    <submittedName>
        <fullName evidence="1">Uncharacterized protein</fullName>
    </submittedName>
</protein>
<organism evidence="1 2">
    <name type="scientific">Linnemannia gamsii</name>
    <dbReference type="NCBI Taxonomy" id="64522"/>
    <lineage>
        <taxon>Eukaryota</taxon>
        <taxon>Fungi</taxon>
        <taxon>Fungi incertae sedis</taxon>
        <taxon>Mucoromycota</taxon>
        <taxon>Mortierellomycotina</taxon>
        <taxon>Mortierellomycetes</taxon>
        <taxon>Mortierellales</taxon>
        <taxon>Mortierellaceae</taxon>
        <taxon>Linnemannia</taxon>
    </lineage>
</organism>
<dbReference type="EMBL" id="JAAAIN010004391">
    <property type="protein sequence ID" value="KAG0281570.1"/>
    <property type="molecule type" value="Genomic_DNA"/>
</dbReference>
<evidence type="ECO:0000313" key="1">
    <source>
        <dbReference type="EMBL" id="KAG0281570.1"/>
    </source>
</evidence>
<keyword evidence="2" id="KW-1185">Reference proteome</keyword>
<gene>
    <name evidence="1" type="ORF">BGZ97_009247</name>
</gene>
<comment type="caution">
    <text evidence="1">The sequence shown here is derived from an EMBL/GenBank/DDBJ whole genome shotgun (WGS) entry which is preliminary data.</text>
</comment>
<dbReference type="OrthoDB" id="2435038at2759"/>
<reference evidence="1" key="1">
    <citation type="journal article" date="2020" name="Fungal Divers.">
        <title>Resolving the Mortierellaceae phylogeny through synthesis of multi-gene phylogenetics and phylogenomics.</title>
        <authorList>
            <person name="Vandepol N."/>
            <person name="Liber J."/>
            <person name="Desiro A."/>
            <person name="Na H."/>
            <person name="Kennedy M."/>
            <person name="Barry K."/>
            <person name="Grigoriev I.V."/>
            <person name="Miller A.N."/>
            <person name="O'Donnell K."/>
            <person name="Stajich J.E."/>
            <person name="Bonito G."/>
        </authorList>
    </citation>
    <scope>NUCLEOTIDE SEQUENCE</scope>
    <source>
        <strain evidence="1">NVP60</strain>
    </source>
</reference>
<feature type="non-terminal residue" evidence="1">
    <location>
        <position position="1"/>
    </location>
</feature>